<accession>K9LXC4</accession>
<evidence type="ECO:0000313" key="11">
    <source>
        <dbReference type="EMBL" id="AFP50259.1"/>
    </source>
</evidence>
<proteinExistence type="predicted"/>
<evidence type="ECO:0000256" key="6">
    <source>
        <dbReference type="ARBA" id="ARBA00023280"/>
    </source>
</evidence>
<evidence type="ECO:0000313" key="10">
    <source>
        <dbReference type="EMBL" id="AFP50255.1"/>
    </source>
</evidence>
<organism evidence="10">
    <name type="scientific">Infectious bronchitis virus</name>
    <dbReference type="NCBI Taxonomy" id="11120"/>
    <lineage>
        <taxon>Viruses</taxon>
        <taxon>Riboviria</taxon>
        <taxon>Orthornavirae</taxon>
        <taxon>Pisuviricota</taxon>
        <taxon>Pisoniviricetes</taxon>
        <taxon>Nidovirales</taxon>
        <taxon>Cornidovirineae</taxon>
        <taxon>Coronaviridae</taxon>
        <taxon>Orthocoronavirinae</taxon>
        <taxon>Gammacoronavirus</taxon>
        <taxon>Igacovirus</taxon>
        <taxon>Gammacoronavirus galli</taxon>
        <taxon>Avian coronavirus</taxon>
    </lineage>
</organism>
<evidence type="ECO:0000256" key="4">
    <source>
        <dbReference type="ARBA" id="ARBA00022729"/>
    </source>
</evidence>
<dbReference type="InterPro" id="IPR005214">
    <property type="entry name" value="IBV_3A"/>
</dbReference>
<evidence type="ECO:0000256" key="5">
    <source>
        <dbReference type="ARBA" id="ARBA00023258"/>
    </source>
</evidence>
<dbReference type="EMBL" id="JQ920391">
    <property type="protein sequence ID" value="AFP50251.1"/>
    <property type="molecule type" value="Genomic_RNA"/>
</dbReference>
<evidence type="ECO:0000256" key="2">
    <source>
        <dbReference type="ARBA" id="ARBA00022581"/>
    </source>
</evidence>
<keyword evidence="2" id="KW-0945">Host-virus interaction</keyword>
<reference evidence="10" key="1">
    <citation type="submission" date="2012-04" db="EMBL/GenBank/DDBJ databases">
        <title>Phylogenetic analysis of spike, 3a, 3b and E genes of infectious bronchitis viruses isolated in Korea during 1990-2011 and recombinant identification.</title>
        <authorList>
            <person name="Mo M.L."/>
            <person name="Hong S.M."/>
            <person name="Kwon H.J."/>
            <person name="Kim I.H."/>
            <person name="Kim J.H."/>
            <person name="Song C.S."/>
        </authorList>
    </citation>
    <scope>NUCLEOTIDE SEQUENCE</scope>
    <source>
        <strain evidence="9">9137-5</strain>
        <strain evidence="10">9137-6</strain>
        <strain evidence="11">9137-7</strain>
        <strain evidence="12">9138</strain>
    </source>
</reference>
<dbReference type="EMBL" id="JQ920395">
    <property type="protein sequence ID" value="AFP50267.1"/>
    <property type="molecule type" value="Genomic_RNA"/>
</dbReference>
<gene>
    <name evidence="10" type="primary">3a</name>
</gene>
<dbReference type="GO" id="GO:0052170">
    <property type="term" value="P:symbiont-mediated suppression of host innate immune response"/>
    <property type="evidence" value="ECO:0007669"/>
    <property type="project" value="UniProtKB-KW"/>
</dbReference>
<evidence type="ECO:0000256" key="8">
    <source>
        <dbReference type="ARBA" id="ARBA00030004"/>
    </source>
</evidence>
<protein>
    <recommendedName>
        <fullName evidence="1">Non-structural protein 3a</fullName>
    </recommendedName>
    <alternativeName>
        <fullName evidence="8">Accessory protein 3a</fullName>
    </alternativeName>
</protein>
<keyword evidence="3" id="KW-1090">Inhibition of host innate immune response by virus</keyword>
<dbReference type="EMBL" id="JQ920392">
    <property type="protein sequence ID" value="AFP50255.1"/>
    <property type="molecule type" value="Genomic_RNA"/>
</dbReference>
<keyword evidence="6" id="KW-0899">Viral immunoevasion</keyword>
<name>K9LXC4_9GAMC</name>
<evidence type="ECO:0000313" key="9">
    <source>
        <dbReference type="EMBL" id="AFP50251.1"/>
    </source>
</evidence>
<dbReference type="Pfam" id="PF03617">
    <property type="entry name" value="IBV_3A"/>
    <property type="match status" value="1"/>
</dbReference>
<comment type="function">
    <text evidence="7">Involved in resistance to IFN.</text>
</comment>
<evidence type="ECO:0000256" key="7">
    <source>
        <dbReference type="ARBA" id="ARBA00025066"/>
    </source>
</evidence>
<keyword evidence="5" id="KW-0922">Interferon antiviral system evasion</keyword>
<evidence type="ECO:0000256" key="3">
    <source>
        <dbReference type="ARBA" id="ARBA00022632"/>
    </source>
</evidence>
<evidence type="ECO:0000313" key="12">
    <source>
        <dbReference type="EMBL" id="AFP50267.1"/>
    </source>
</evidence>
<evidence type="ECO:0000256" key="1">
    <source>
        <dbReference type="ARBA" id="ARBA00019813"/>
    </source>
</evidence>
<sequence length="57" mass="6477">MIQSPTSFIIVLALLWCKLVLSCSKECVLALLQLIQVLIQIINSNLQSRLLLWHSLD</sequence>
<keyword evidence="4" id="KW-0732">Signal</keyword>
<dbReference type="EMBL" id="JQ920393">
    <property type="protein sequence ID" value="AFP50259.1"/>
    <property type="molecule type" value="Genomic_RNA"/>
</dbReference>